<accession>A0A9P4VNU7</accession>
<dbReference type="Proteomes" id="UP000799429">
    <property type="component" value="Unassembled WGS sequence"/>
</dbReference>
<dbReference type="Pfam" id="PF01425">
    <property type="entry name" value="Amidase"/>
    <property type="match status" value="1"/>
</dbReference>
<dbReference type="EMBL" id="MU006114">
    <property type="protein sequence ID" value="KAF2834839.1"/>
    <property type="molecule type" value="Genomic_DNA"/>
</dbReference>
<evidence type="ECO:0000313" key="3">
    <source>
        <dbReference type="Proteomes" id="UP000799429"/>
    </source>
</evidence>
<feature type="domain" description="Amidase" evidence="1">
    <location>
        <begin position="151"/>
        <end position="286"/>
    </location>
</feature>
<proteinExistence type="predicted"/>
<protein>
    <submittedName>
        <fullName evidence="2">Amidase signature enzyme</fullName>
    </submittedName>
</protein>
<dbReference type="OrthoDB" id="5423360at2759"/>
<organism evidence="2 3">
    <name type="scientific">Patellaria atrata CBS 101060</name>
    <dbReference type="NCBI Taxonomy" id="1346257"/>
    <lineage>
        <taxon>Eukaryota</taxon>
        <taxon>Fungi</taxon>
        <taxon>Dikarya</taxon>
        <taxon>Ascomycota</taxon>
        <taxon>Pezizomycotina</taxon>
        <taxon>Dothideomycetes</taxon>
        <taxon>Dothideomycetes incertae sedis</taxon>
        <taxon>Patellariales</taxon>
        <taxon>Patellariaceae</taxon>
        <taxon>Patellaria</taxon>
    </lineage>
</organism>
<evidence type="ECO:0000313" key="2">
    <source>
        <dbReference type="EMBL" id="KAF2834839.1"/>
    </source>
</evidence>
<dbReference type="InterPro" id="IPR036928">
    <property type="entry name" value="AS_sf"/>
</dbReference>
<dbReference type="InterPro" id="IPR023631">
    <property type="entry name" value="Amidase_dom"/>
</dbReference>
<dbReference type="AlphaFoldDB" id="A0A9P4VNU7"/>
<sequence length="298" mass="32331">MRIVKYILSDSGEPFDITNTALVSNSDPIAFQGHLQITERRPALDIFKFPYNKSTLRISTVMELQSYDYAVQEDRTYSLILTESGSLEPLTSMYPDKSLVATQDIQDQLREYQEDDVFSPKFFYQPLNTAAYGATTLSIAVPSRLYFMPTKELPLAGKRIAVKDVLLLTGVATTCGNRAYARLYKASSVSSAAVQKVLGLDAIVIGKTKTAEFAGSQEVIGDWTDYSYALNPRGDGYIVSTGSSTGSASSIASYSWLDGALGTDAGRSIRDPAAAQAIFALRPTHDGSVEGNTPPLCP</sequence>
<comment type="caution">
    <text evidence="2">The sequence shown here is derived from an EMBL/GenBank/DDBJ whole genome shotgun (WGS) entry which is preliminary data.</text>
</comment>
<dbReference type="Gene3D" id="3.90.1300.10">
    <property type="entry name" value="Amidase signature (AS) domain"/>
    <property type="match status" value="1"/>
</dbReference>
<reference evidence="2" key="1">
    <citation type="journal article" date="2020" name="Stud. Mycol.">
        <title>101 Dothideomycetes genomes: a test case for predicting lifestyles and emergence of pathogens.</title>
        <authorList>
            <person name="Haridas S."/>
            <person name="Albert R."/>
            <person name="Binder M."/>
            <person name="Bloem J."/>
            <person name="Labutti K."/>
            <person name="Salamov A."/>
            <person name="Andreopoulos B."/>
            <person name="Baker S."/>
            <person name="Barry K."/>
            <person name="Bills G."/>
            <person name="Bluhm B."/>
            <person name="Cannon C."/>
            <person name="Castanera R."/>
            <person name="Culley D."/>
            <person name="Daum C."/>
            <person name="Ezra D."/>
            <person name="Gonzalez J."/>
            <person name="Henrissat B."/>
            <person name="Kuo A."/>
            <person name="Liang C."/>
            <person name="Lipzen A."/>
            <person name="Lutzoni F."/>
            <person name="Magnuson J."/>
            <person name="Mondo S."/>
            <person name="Nolan M."/>
            <person name="Ohm R."/>
            <person name="Pangilinan J."/>
            <person name="Park H.-J."/>
            <person name="Ramirez L."/>
            <person name="Alfaro M."/>
            <person name="Sun H."/>
            <person name="Tritt A."/>
            <person name="Yoshinaga Y."/>
            <person name="Zwiers L.-H."/>
            <person name="Turgeon B."/>
            <person name="Goodwin S."/>
            <person name="Spatafora J."/>
            <person name="Crous P."/>
            <person name="Grigoriev I."/>
        </authorList>
    </citation>
    <scope>NUCLEOTIDE SEQUENCE</scope>
    <source>
        <strain evidence="2">CBS 101060</strain>
    </source>
</reference>
<dbReference type="SUPFAM" id="SSF75304">
    <property type="entry name" value="Amidase signature (AS) enzymes"/>
    <property type="match status" value="1"/>
</dbReference>
<gene>
    <name evidence="2" type="ORF">M501DRAFT_1020443</name>
</gene>
<evidence type="ECO:0000259" key="1">
    <source>
        <dbReference type="Pfam" id="PF01425"/>
    </source>
</evidence>
<name>A0A9P4VNU7_9PEZI</name>
<dbReference type="PANTHER" id="PTHR46310:SF7">
    <property type="entry name" value="AMIDASE 1"/>
    <property type="match status" value="1"/>
</dbReference>
<keyword evidence="3" id="KW-1185">Reference proteome</keyword>
<dbReference type="PANTHER" id="PTHR46310">
    <property type="entry name" value="AMIDASE 1"/>
    <property type="match status" value="1"/>
</dbReference>